<sequence>MSCADSHSSQTFSPSGEPLSTGIWTHSSNMLCSHARFAFSMTWSSGSTPIANSIRASTPAGY</sequence>
<reference evidence="1 2" key="1">
    <citation type="submission" date="2014-04" db="EMBL/GenBank/DDBJ databases">
        <authorList>
            <consortium name="DOE Joint Genome Institute"/>
            <person name="Kuo A."/>
            <person name="Kohler A."/>
            <person name="Costa M.D."/>
            <person name="Nagy L.G."/>
            <person name="Floudas D."/>
            <person name="Copeland A."/>
            <person name="Barry K.W."/>
            <person name="Cichocki N."/>
            <person name="Veneault-Fourrey C."/>
            <person name="LaButti K."/>
            <person name="Lindquist E.A."/>
            <person name="Lipzen A."/>
            <person name="Lundell T."/>
            <person name="Morin E."/>
            <person name="Murat C."/>
            <person name="Sun H."/>
            <person name="Tunlid A."/>
            <person name="Henrissat B."/>
            <person name="Grigoriev I.V."/>
            <person name="Hibbett D.S."/>
            <person name="Martin F."/>
            <person name="Nordberg H.P."/>
            <person name="Cantor M.N."/>
            <person name="Hua S.X."/>
        </authorList>
    </citation>
    <scope>NUCLEOTIDE SEQUENCE [LARGE SCALE GENOMIC DNA]</scope>
    <source>
        <strain evidence="1 2">441</strain>
    </source>
</reference>
<evidence type="ECO:0000313" key="2">
    <source>
        <dbReference type="Proteomes" id="UP000054018"/>
    </source>
</evidence>
<keyword evidence="2" id="KW-1185">Reference proteome</keyword>
<dbReference type="AlphaFoldDB" id="A0A0C9Z7S8"/>
<organism evidence="1 2">
    <name type="scientific">Pisolithus microcarpus 441</name>
    <dbReference type="NCBI Taxonomy" id="765257"/>
    <lineage>
        <taxon>Eukaryota</taxon>
        <taxon>Fungi</taxon>
        <taxon>Dikarya</taxon>
        <taxon>Basidiomycota</taxon>
        <taxon>Agaricomycotina</taxon>
        <taxon>Agaricomycetes</taxon>
        <taxon>Agaricomycetidae</taxon>
        <taxon>Boletales</taxon>
        <taxon>Sclerodermatineae</taxon>
        <taxon>Pisolithaceae</taxon>
        <taxon>Pisolithus</taxon>
    </lineage>
</organism>
<gene>
    <name evidence="1" type="ORF">PISMIDRAFT_680814</name>
</gene>
<reference evidence="2" key="2">
    <citation type="submission" date="2015-01" db="EMBL/GenBank/DDBJ databases">
        <title>Evolutionary Origins and Diversification of the Mycorrhizal Mutualists.</title>
        <authorList>
            <consortium name="DOE Joint Genome Institute"/>
            <consortium name="Mycorrhizal Genomics Consortium"/>
            <person name="Kohler A."/>
            <person name="Kuo A."/>
            <person name="Nagy L.G."/>
            <person name="Floudas D."/>
            <person name="Copeland A."/>
            <person name="Barry K.W."/>
            <person name="Cichocki N."/>
            <person name="Veneault-Fourrey C."/>
            <person name="LaButti K."/>
            <person name="Lindquist E.A."/>
            <person name="Lipzen A."/>
            <person name="Lundell T."/>
            <person name="Morin E."/>
            <person name="Murat C."/>
            <person name="Riley R."/>
            <person name="Ohm R."/>
            <person name="Sun H."/>
            <person name="Tunlid A."/>
            <person name="Henrissat B."/>
            <person name="Grigoriev I.V."/>
            <person name="Hibbett D.S."/>
            <person name="Martin F."/>
        </authorList>
    </citation>
    <scope>NUCLEOTIDE SEQUENCE [LARGE SCALE GENOMIC DNA]</scope>
    <source>
        <strain evidence="2">441</strain>
    </source>
</reference>
<dbReference type="EMBL" id="KN833744">
    <property type="protein sequence ID" value="KIK22039.1"/>
    <property type="molecule type" value="Genomic_DNA"/>
</dbReference>
<proteinExistence type="predicted"/>
<evidence type="ECO:0000313" key="1">
    <source>
        <dbReference type="EMBL" id="KIK22039.1"/>
    </source>
</evidence>
<protein>
    <submittedName>
        <fullName evidence="1">Unplaced genomic scaffold scaffold_60, whole genome shotgun sequence</fullName>
    </submittedName>
</protein>
<accession>A0A0C9Z7S8</accession>
<name>A0A0C9Z7S8_9AGAM</name>
<dbReference type="Proteomes" id="UP000054018">
    <property type="component" value="Unassembled WGS sequence"/>
</dbReference>
<dbReference type="HOGENOM" id="CLU_2905057_0_0_1"/>